<dbReference type="PANTHER" id="PTHR43649:SF16">
    <property type="entry name" value="SUGAR-BINDING LIPOPROTEIN"/>
    <property type="match status" value="1"/>
</dbReference>
<name>A0ABS7S641_9MICO</name>
<dbReference type="SUPFAM" id="SSF53850">
    <property type="entry name" value="Periplasmic binding protein-like II"/>
    <property type="match status" value="1"/>
</dbReference>
<keyword evidence="2" id="KW-0732">Signal</keyword>
<keyword evidence="4" id="KW-1185">Reference proteome</keyword>
<comment type="caution">
    <text evidence="3">The sequence shown here is derived from an EMBL/GenBank/DDBJ whole genome shotgun (WGS) entry which is preliminary data.</text>
</comment>
<dbReference type="EMBL" id="JAGSHT010000002">
    <property type="protein sequence ID" value="MBZ2194786.1"/>
    <property type="molecule type" value="Genomic_DNA"/>
</dbReference>
<sequence>MRRRTRRAAPVALLGVAAMILSACSGGGSGDDPTEGASVDTDAPVTISVGGQPTTENPEQLADFERQVEDFTAEHPNITVEAEETLWEADTFQALLAGGTMPTVMQVPFTEIGALIERGQVADITDQMGESEVLQQLNPTVMDVVTDGDGRIYGVPIAAYTMGLLYNRALFEQAGLDPDDPPQTWEDVRTAAQAIEESTDAQGFGTMTLDNTGGWILTTMSYAFGSTMQSDDGATATLDNPATTEVLEFYRSLRWEDDSMGANFLLNYDDAVNAFAAGQMGMFVQGADNYSNMVVNRGMDPEDFGVAPLPQTDDGIGTLGGGTISIISPTASPEEIAAGLAWIEFKSFLQYTDEEVAVAAAEARIADGLAVGAPGLPVVNDEVYQQYHGWVESLINVPRENFELYLSTVEDLPLVPEPSVKAQELYATLDPVVQAVLTREDADIEQLLGDAQNTIQTALDAG</sequence>
<dbReference type="Proteomes" id="UP000826651">
    <property type="component" value="Unassembled WGS sequence"/>
</dbReference>
<dbReference type="Gene3D" id="3.40.190.10">
    <property type="entry name" value="Periplasmic binding protein-like II"/>
    <property type="match status" value="1"/>
</dbReference>
<dbReference type="PANTHER" id="PTHR43649">
    <property type="entry name" value="ARABINOSE-BINDING PROTEIN-RELATED"/>
    <property type="match status" value="1"/>
</dbReference>
<proteinExistence type="predicted"/>
<dbReference type="InterPro" id="IPR006059">
    <property type="entry name" value="SBP"/>
</dbReference>
<evidence type="ECO:0000313" key="3">
    <source>
        <dbReference type="EMBL" id="MBZ2194786.1"/>
    </source>
</evidence>
<feature type="signal peptide" evidence="2">
    <location>
        <begin position="1"/>
        <end position="23"/>
    </location>
</feature>
<organism evidence="3 4">
    <name type="scientific">Occultella gossypii</name>
    <dbReference type="NCBI Taxonomy" id="2800820"/>
    <lineage>
        <taxon>Bacteria</taxon>
        <taxon>Bacillati</taxon>
        <taxon>Actinomycetota</taxon>
        <taxon>Actinomycetes</taxon>
        <taxon>Micrococcales</taxon>
        <taxon>Ruaniaceae</taxon>
        <taxon>Occultella</taxon>
    </lineage>
</organism>
<feature type="region of interest" description="Disordered" evidence="1">
    <location>
        <begin position="26"/>
        <end position="57"/>
    </location>
</feature>
<dbReference type="InterPro" id="IPR050490">
    <property type="entry name" value="Bact_solute-bd_prot1"/>
</dbReference>
<feature type="chain" id="PRO_5046348344" evidence="2">
    <location>
        <begin position="24"/>
        <end position="462"/>
    </location>
</feature>
<reference evidence="3 4" key="1">
    <citation type="submission" date="2021-04" db="EMBL/GenBank/DDBJ databases">
        <title>Ruania sp. nov., isolated from sandy soil of mangrove forest.</title>
        <authorList>
            <person name="Ge X."/>
            <person name="Huang R."/>
            <person name="Liu W."/>
        </authorList>
    </citation>
    <scope>NUCLEOTIDE SEQUENCE [LARGE SCALE GENOMIC DNA]</scope>
    <source>
        <strain evidence="3 4">N2-46</strain>
    </source>
</reference>
<accession>A0ABS7S641</accession>
<evidence type="ECO:0000313" key="4">
    <source>
        <dbReference type="Proteomes" id="UP000826651"/>
    </source>
</evidence>
<gene>
    <name evidence="3" type="ORF">KCQ71_01375</name>
</gene>
<dbReference type="RefSeq" id="WP_223402040.1">
    <property type="nucleotide sequence ID" value="NZ_JAGSHT010000002.1"/>
</dbReference>
<dbReference type="Pfam" id="PF01547">
    <property type="entry name" value="SBP_bac_1"/>
    <property type="match status" value="1"/>
</dbReference>
<evidence type="ECO:0000256" key="2">
    <source>
        <dbReference type="SAM" id="SignalP"/>
    </source>
</evidence>
<evidence type="ECO:0000256" key="1">
    <source>
        <dbReference type="SAM" id="MobiDB-lite"/>
    </source>
</evidence>
<dbReference type="PROSITE" id="PS51257">
    <property type="entry name" value="PROKAR_LIPOPROTEIN"/>
    <property type="match status" value="1"/>
</dbReference>
<protein>
    <submittedName>
        <fullName evidence="3">Extracellular solute-binding protein</fullName>
    </submittedName>
</protein>